<evidence type="ECO:0000259" key="1">
    <source>
        <dbReference type="PROSITE" id="PS51186"/>
    </source>
</evidence>
<accession>A0A1H2QT55</accession>
<sequence length="170" mass="19187">MTEQIILRPVAAEDEKDINILRRQPSVMHYALGLPSERRASNQSYIEGLTENDHVVVAEYDQHVVGIGSLEVLGGRLHYYGRTAMAVHDEFQNQGIGSLLLDQLLDIADNYLGLLRLELDVVEGNERAVQLYKNRGFETEGTLRKAHFARGSYYNVLVMGRLNTALFPED</sequence>
<dbReference type="CDD" id="cd04301">
    <property type="entry name" value="NAT_SF"/>
    <property type="match status" value="1"/>
</dbReference>
<keyword evidence="2" id="KW-0808">Transferase</keyword>
<reference evidence="2 3" key="1">
    <citation type="submission" date="2016-10" db="EMBL/GenBank/DDBJ databases">
        <authorList>
            <person name="de Groot N.N."/>
        </authorList>
    </citation>
    <scope>NUCLEOTIDE SEQUENCE [LARGE SCALE GENOMIC DNA]</scope>
    <source>
        <strain evidence="2 3">DSM 23126</strain>
    </source>
</reference>
<dbReference type="RefSeq" id="WP_091610610.1">
    <property type="nucleotide sequence ID" value="NZ_FNNC01000001.1"/>
</dbReference>
<keyword evidence="3" id="KW-1185">Reference proteome</keyword>
<dbReference type="Proteomes" id="UP000199488">
    <property type="component" value="Unassembled WGS sequence"/>
</dbReference>
<evidence type="ECO:0000313" key="2">
    <source>
        <dbReference type="EMBL" id="SDW10353.1"/>
    </source>
</evidence>
<dbReference type="SUPFAM" id="SSF55729">
    <property type="entry name" value="Acyl-CoA N-acyltransferases (Nat)"/>
    <property type="match status" value="1"/>
</dbReference>
<evidence type="ECO:0000313" key="3">
    <source>
        <dbReference type="Proteomes" id="UP000199488"/>
    </source>
</evidence>
<feature type="domain" description="N-acetyltransferase" evidence="1">
    <location>
        <begin position="5"/>
        <end position="164"/>
    </location>
</feature>
<dbReference type="PANTHER" id="PTHR43415">
    <property type="entry name" value="SPERMIDINE N(1)-ACETYLTRANSFERASE"/>
    <property type="match status" value="1"/>
</dbReference>
<dbReference type="InterPro" id="IPR016181">
    <property type="entry name" value="Acyl_CoA_acyltransferase"/>
</dbReference>
<dbReference type="STRING" id="1122204.SAMN05421781_0456"/>
<dbReference type="AlphaFoldDB" id="A0A1H2QT55"/>
<gene>
    <name evidence="2" type="ORF">SAMN05421781_0456</name>
</gene>
<dbReference type="Gene3D" id="3.40.630.30">
    <property type="match status" value="1"/>
</dbReference>
<name>A0A1H2QT55_9BACI</name>
<dbReference type="InterPro" id="IPR000182">
    <property type="entry name" value="GNAT_dom"/>
</dbReference>
<dbReference type="PROSITE" id="PS51186">
    <property type="entry name" value="GNAT"/>
    <property type="match status" value="1"/>
</dbReference>
<organism evidence="2 3">
    <name type="scientific">Marinococcus luteus</name>
    <dbReference type="NCBI Taxonomy" id="1122204"/>
    <lineage>
        <taxon>Bacteria</taxon>
        <taxon>Bacillati</taxon>
        <taxon>Bacillota</taxon>
        <taxon>Bacilli</taxon>
        <taxon>Bacillales</taxon>
        <taxon>Bacillaceae</taxon>
        <taxon>Marinococcus</taxon>
    </lineage>
</organism>
<dbReference type="PANTHER" id="PTHR43415:SF3">
    <property type="entry name" value="GNAT-FAMILY ACETYLTRANSFERASE"/>
    <property type="match status" value="1"/>
</dbReference>
<dbReference type="Pfam" id="PF00583">
    <property type="entry name" value="Acetyltransf_1"/>
    <property type="match status" value="1"/>
</dbReference>
<dbReference type="EMBL" id="FNNC01000001">
    <property type="protein sequence ID" value="SDW10353.1"/>
    <property type="molecule type" value="Genomic_DNA"/>
</dbReference>
<dbReference type="GO" id="GO:0016747">
    <property type="term" value="F:acyltransferase activity, transferring groups other than amino-acyl groups"/>
    <property type="evidence" value="ECO:0007669"/>
    <property type="project" value="InterPro"/>
</dbReference>
<proteinExistence type="predicted"/>
<dbReference type="OrthoDB" id="9802340at2"/>
<protein>
    <submittedName>
        <fullName evidence="2">Putative acetyltransferase</fullName>
    </submittedName>
</protein>